<dbReference type="InterPro" id="IPR021272">
    <property type="entry name" value="DUF2851"/>
</dbReference>
<comment type="caution">
    <text evidence="1">The sequence shown here is derived from an EMBL/GenBank/DDBJ whole genome shotgun (WGS) entry which is preliminary data.</text>
</comment>
<name>A0ABT3IRT7_9BACT</name>
<reference evidence="1 2" key="1">
    <citation type="submission" date="2022-10" db="EMBL/GenBank/DDBJ databases">
        <title>Chitinophaga nivalis PC15 sp. nov., isolated from Pyeongchang county, South Korea.</title>
        <authorList>
            <person name="Trinh H.N."/>
        </authorList>
    </citation>
    <scope>NUCLEOTIDE SEQUENCE [LARGE SCALE GENOMIC DNA]</scope>
    <source>
        <strain evidence="1 2">PC14</strain>
    </source>
</reference>
<dbReference type="Pfam" id="PF11013">
    <property type="entry name" value="DUF2851"/>
    <property type="match status" value="1"/>
</dbReference>
<protein>
    <submittedName>
        <fullName evidence="1">DUF2851 family protein</fullName>
    </submittedName>
</protein>
<organism evidence="1 2">
    <name type="scientific">Chitinophaga nivalis</name>
    <dbReference type="NCBI Taxonomy" id="2991709"/>
    <lineage>
        <taxon>Bacteria</taxon>
        <taxon>Pseudomonadati</taxon>
        <taxon>Bacteroidota</taxon>
        <taxon>Chitinophagia</taxon>
        <taxon>Chitinophagales</taxon>
        <taxon>Chitinophagaceae</taxon>
        <taxon>Chitinophaga</taxon>
    </lineage>
</organism>
<dbReference type="EMBL" id="JAPDNS010000002">
    <property type="protein sequence ID" value="MCW3486659.1"/>
    <property type="molecule type" value="Genomic_DNA"/>
</dbReference>
<gene>
    <name evidence="1" type="ORF">OL497_22340</name>
</gene>
<evidence type="ECO:0000313" key="2">
    <source>
        <dbReference type="Proteomes" id="UP001207742"/>
    </source>
</evidence>
<keyword evidence="2" id="KW-1185">Reference proteome</keyword>
<dbReference type="Proteomes" id="UP001207742">
    <property type="component" value="Unassembled WGS sequence"/>
</dbReference>
<sequence length="428" mass="50494">MRVNPPLTEELFQHIWEFRLFQQEHLFTTDGEPVQIIYPGLHNHHDGPDFTGAKIRISHTLWVGHVELHLRTSDWFRHRHDQQQQYQRIILHVVFRHDMPGREAVNAPCLELQQYIPKLLLHRYEVLRRSAAFIPCAGRAAQVPLLTWLSWKERMLAERWERKMNALRAWLLLNKYNWEEVCYWAVAQSFGMPVNALPFLQVAQSLPYPVLMRYRHQSLHIEALLFGQAGMLEEDFADVYALQLQHEFMHLQHKYRLLPMAGHLWNWLRLRPAAFPTIRLATFGALLQQTSHLFSRILEAPDVTTLEQLFLVQPSAYWHTHYRFGHTVDKTLRPGRQAVYGILINTVLPLLFLYGQQQNLKYYQEKALHFLQQLPAENNKITKGWRQLGVHQENALESQALLQLKQYYCDEKRCLQCAIGAKIISGRN</sequence>
<accession>A0ABT3IRT7</accession>
<evidence type="ECO:0000313" key="1">
    <source>
        <dbReference type="EMBL" id="MCW3486659.1"/>
    </source>
</evidence>
<dbReference type="RefSeq" id="WP_264733474.1">
    <property type="nucleotide sequence ID" value="NZ_JAPDNR010000001.1"/>
</dbReference>
<proteinExistence type="predicted"/>